<dbReference type="KEGG" id="llu:AKJ09_05696"/>
<dbReference type="EMBL" id="CP012333">
    <property type="protein sequence ID" value="AKU99032.1"/>
    <property type="molecule type" value="Genomic_DNA"/>
</dbReference>
<protein>
    <submittedName>
        <fullName evidence="2">Uncharacterized protein</fullName>
    </submittedName>
</protein>
<feature type="region of interest" description="Disordered" evidence="1">
    <location>
        <begin position="1"/>
        <end position="23"/>
    </location>
</feature>
<reference evidence="2 3" key="1">
    <citation type="submission" date="2015-08" db="EMBL/GenBank/DDBJ databases">
        <authorList>
            <person name="Babu N.S."/>
            <person name="Beckwith C.J."/>
            <person name="Beseler K.G."/>
            <person name="Brison A."/>
            <person name="Carone J.V."/>
            <person name="Caskin T.P."/>
            <person name="Diamond M."/>
            <person name="Durham M.E."/>
            <person name="Foxe J.M."/>
            <person name="Go M."/>
            <person name="Henderson B.A."/>
            <person name="Jones I.B."/>
            <person name="McGettigan J.A."/>
            <person name="Micheletti S.J."/>
            <person name="Nasrallah M.E."/>
            <person name="Ortiz D."/>
            <person name="Piller C.R."/>
            <person name="Privatt S.R."/>
            <person name="Schneider S.L."/>
            <person name="Sharp S."/>
            <person name="Smith T.C."/>
            <person name="Stanton J.D."/>
            <person name="Ullery H.E."/>
            <person name="Wilson R.J."/>
            <person name="Serrano M.G."/>
            <person name="Buck G."/>
            <person name="Lee V."/>
            <person name="Wang Y."/>
            <person name="Carvalho R."/>
            <person name="Voegtly L."/>
            <person name="Shi R."/>
            <person name="Duckworth R."/>
            <person name="Johnson A."/>
            <person name="Loviza R."/>
            <person name="Walstead R."/>
            <person name="Shah Z."/>
            <person name="Kiflezghi M."/>
            <person name="Wade K."/>
            <person name="Ball S.L."/>
            <person name="Bradley K.W."/>
            <person name="Asai D.J."/>
            <person name="Bowman C.A."/>
            <person name="Russell D.A."/>
            <person name="Pope W.H."/>
            <person name="Jacobs-Sera D."/>
            <person name="Hendrix R.W."/>
            <person name="Hatfull G.F."/>
        </authorList>
    </citation>
    <scope>NUCLEOTIDE SEQUENCE [LARGE SCALE GENOMIC DNA]</scope>
    <source>
        <strain evidence="2 3">DSM 27648</strain>
    </source>
</reference>
<evidence type="ECO:0000313" key="2">
    <source>
        <dbReference type="EMBL" id="AKU99032.1"/>
    </source>
</evidence>
<keyword evidence="3" id="KW-1185">Reference proteome</keyword>
<evidence type="ECO:0000256" key="1">
    <source>
        <dbReference type="SAM" id="MobiDB-lite"/>
    </source>
</evidence>
<evidence type="ECO:0000313" key="3">
    <source>
        <dbReference type="Proteomes" id="UP000064967"/>
    </source>
</evidence>
<organism evidence="2 3">
    <name type="scientific">Labilithrix luteola</name>
    <dbReference type="NCBI Taxonomy" id="1391654"/>
    <lineage>
        <taxon>Bacteria</taxon>
        <taxon>Pseudomonadati</taxon>
        <taxon>Myxococcota</taxon>
        <taxon>Polyangia</taxon>
        <taxon>Polyangiales</taxon>
        <taxon>Labilitrichaceae</taxon>
        <taxon>Labilithrix</taxon>
    </lineage>
</organism>
<accession>A0A0K1PZW1</accession>
<sequence>MFREQSMPLVRVEGQSREPSLVPHEERAARNIAASKRISTKTNDVRIFEAVDSSAFADQLAKDPRACLLLGRRASIDDDACGEDGPSMGRPTRT</sequence>
<name>A0A0K1PZW1_9BACT</name>
<gene>
    <name evidence="2" type="ORF">AKJ09_05696</name>
</gene>
<dbReference type="Proteomes" id="UP000064967">
    <property type="component" value="Chromosome"/>
</dbReference>
<proteinExistence type="predicted"/>
<dbReference type="AlphaFoldDB" id="A0A0K1PZW1"/>